<name>A0A543AW06_9ACTN</name>
<dbReference type="InParanoid" id="A0A543AW06"/>
<feature type="transmembrane region" description="Helical" evidence="2">
    <location>
        <begin position="15"/>
        <end position="40"/>
    </location>
</feature>
<reference evidence="3 4" key="1">
    <citation type="submission" date="2019-06" db="EMBL/GenBank/DDBJ databases">
        <title>Sequencing the genomes of 1000 actinobacteria strains.</title>
        <authorList>
            <person name="Klenk H.-P."/>
        </authorList>
    </citation>
    <scope>NUCLEOTIDE SEQUENCE [LARGE SCALE GENOMIC DNA]</scope>
    <source>
        <strain evidence="3 4">DSM 45928</strain>
    </source>
</reference>
<dbReference type="SUPFAM" id="SSF141571">
    <property type="entry name" value="Pentapeptide repeat-like"/>
    <property type="match status" value="1"/>
</dbReference>
<gene>
    <name evidence="3" type="ORF">FB566_2268</name>
</gene>
<feature type="transmembrane region" description="Helical" evidence="2">
    <location>
        <begin position="60"/>
        <end position="79"/>
    </location>
</feature>
<organism evidence="3 4">
    <name type="scientific">Stackebrandtia endophytica</name>
    <dbReference type="NCBI Taxonomy" id="1496996"/>
    <lineage>
        <taxon>Bacteria</taxon>
        <taxon>Bacillati</taxon>
        <taxon>Actinomycetota</taxon>
        <taxon>Actinomycetes</taxon>
        <taxon>Glycomycetales</taxon>
        <taxon>Glycomycetaceae</taxon>
        <taxon>Stackebrandtia</taxon>
    </lineage>
</organism>
<feature type="compositionally biased region" description="Polar residues" evidence="1">
    <location>
        <begin position="203"/>
        <end position="213"/>
    </location>
</feature>
<dbReference type="InterPro" id="IPR001646">
    <property type="entry name" value="5peptide_repeat"/>
</dbReference>
<dbReference type="EMBL" id="VFOW01000001">
    <property type="protein sequence ID" value="TQL76732.1"/>
    <property type="molecule type" value="Genomic_DNA"/>
</dbReference>
<dbReference type="Proteomes" id="UP000317043">
    <property type="component" value="Unassembled WGS sequence"/>
</dbReference>
<proteinExistence type="predicted"/>
<dbReference type="OrthoDB" id="8440251at2"/>
<comment type="caution">
    <text evidence="3">The sequence shown here is derived from an EMBL/GenBank/DDBJ whole genome shotgun (WGS) entry which is preliminary data.</text>
</comment>
<evidence type="ECO:0000313" key="4">
    <source>
        <dbReference type="Proteomes" id="UP000317043"/>
    </source>
</evidence>
<dbReference type="Gene3D" id="2.160.20.80">
    <property type="entry name" value="E3 ubiquitin-protein ligase SopA"/>
    <property type="match status" value="1"/>
</dbReference>
<keyword evidence="2" id="KW-0472">Membrane</keyword>
<evidence type="ECO:0000256" key="1">
    <source>
        <dbReference type="SAM" id="MobiDB-lite"/>
    </source>
</evidence>
<keyword evidence="4" id="KW-1185">Reference proteome</keyword>
<dbReference type="RefSeq" id="WP_142038567.1">
    <property type="nucleotide sequence ID" value="NZ_JBHTGS010000001.1"/>
</dbReference>
<dbReference type="Pfam" id="PF13576">
    <property type="entry name" value="Pentapeptide_3"/>
    <property type="match status" value="2"/>
</dbReference>
<dbReference type="AlphaFoldDB" id="A0A543AW06"/>
<feature type="region of interest" description="Disordered" evidence="1">
    <location>
        <begin position="203"/>
        <end position="223"/>
    </location>
</feature>
<accession>A0A543AW06</accession>
<sequence length="505" mass="56371">MGRFIRDHWARWKRVASWAAAIILGLGFITVTGLVTGLVIDPGAGEAAPGAAGGNLEAVRTVLTAMVGAGGLVTLAVVIRRQWSQERAHELAVRIADDHRAEADRRHRLELDNAARAEHDATERRITDLYMAAAEQLGHEKASVRLAALYALDRLGRNHEGHRREVVDIWCAYLRQPFTPPMRCTDDCAPVASTAMTDSTVDAYLTSTPNPDSTPGKEESREQEYQVRATAQHLLARHLKDPRPAQDRGDALPPVVADGYWRVDRIDLTGATLIDTDFTGCHLPQPDFTRAHFHGNAAFDNAHFHGNAAFDNAHFHRDTAFDNAHFHGNGSFIGSRFHETAWFSGTHFHETAWLRDTYFRETAMFNDTNFHQNAWFHRSHFRQTAVFNDAHFHKSVWFRNTHFQEDAGFIGADFHGDAGFIGAHFHGYAGFGDMALEEGVEFLCGGAMAVMELPAGRRHSWPPDWVLTPDPDKPGWGRLQLSRTSSPQRRGFRAHESTVPSTPPD</sequence>
<evidence type="ECO:0000313" key="3">
    <source>
        <dbReference type="EMBL" id="TQL76732.1"/>
    </source>
</evidence>
<feature type="region of interest" description="Disordered" evidence="1">
    <location>
        <begin position="469"/>
        <end position="505"/>
    </location>
</feature>
<evidence type="ECO:0000256" key="2">
    <source>
        <dbReference type="SAM" id="Phobius"/>
    </source>
</evidence>
<protein>
    <submittedName>
        <fullName evidence="3">Pentapeptide repeat protein</fullName>
    </submittedName>
</protein>
<keyword evidence="2" id="KW-1133">Transmembrane helix</keyword>
<keyword evidence="2" id="KW-0812">Transmembrane</keyword>